<evidence type="ECO:0000313" key="3">
    <source>
        <dbReference type="Proteomes" id="UP000747399"/>
    </source>
</evidence>
<feature type="non-terminal residue" evidence="2">
    <location>
        <position position="1"/>
    </location>
</feature>
<feature type="region of interest" description="Disordered" evidence="1">
    <location>
        <begin position="108"/>
        <end position="165"/>
    </location>
</feature>
<evidence type="ECO:0000313" key="2">
    <source>
        <dbReference type="EMBL" id="GIL60175.1"/>
    </source>
</evidence>
<sequence>PNDPSWTTADFAQSAVGFGLVEEELALVSFHIPVASPTTDPVDVVTCPDVRERLVPRDSPLLCHDNFGGGFVDDEDRIALNTMRLSSVASSGATDMCVDLPESGLLTGPGEGGRALTWPVTRPVPASPGPGGYGGGGDDDGGGPKRHAAGAATGTGGSEQGVRPA</sequence>
<proteinExistence type="predicted"/>
<dbReference type="EMBL" id="BNCO01000038">
    <property type="protein sequence ID" value="GIL60175.1"/>
    <property type="molecule type" value="Genomic_DNA"/>
</dbReference>
<reference evidence="2" key="1">
    <citation type="journal article" date="2021" name="Proc. Natl. Acad. Sci. U.S.A.">
        <title>Three genomes in the algal genus Volvox reveal the fate of a haploid sex-determining region after a transition to homothallism.</title>
        <authorList>
            <person name="Yamamoto K."/>
            <person name="Hamaji T."/>
            <person name="Kawai-Toyooka H."/>
            <person name="Matsuzaki R."/>
            <person name="Takahashi F."/>
            <person name="Nishimura Y."/>
            <person name="Kawachi M."/>
            <person name="Noguchi H."/>
            <person name="Minakuchi Y."/>
            <person name="Umen J.G."/>
            <person name="Toyoda A."/>
            <person name="Nozaki H."/>
        </authorList>
    </citation>
    <scope>NUCLEOTIDE SEQUENCE</scope>
    <source>
        <strain evidence="2">NIES-3780</strain>
    </source>
</reference>
<comment type="caution">
    <text evidence="2">The sequence shown here is derived from an EMBL/GenBank/DDBJ whole genome shotgun (WGS) entry which is preliminary data.</text>
</comment>
<dbReference type="Proteomes" id="UP000747399">
    <property type="component" value="Unassembled WGS sequence"/>
</dbReference>
<gene>
    <name evidence="2" type="ORF">Vafri_14804</name>
</gene>
<evidence type="ECO:0000256" key="1">
    <source>
        <dbReference type="SAM" id="MobiDB-lite"/>
    </source>
</evidence>
<accession>A0A8J4BEV0</accession>
<protein>
    <submittedName>
        <fullName evidence="2">Uncharacterized protein</fullName>
    </submittedName>
</protein>
<keyword evidence="3" id="KW-1185">Reference proteome</keyword>
<feature type="non-terminal residue" evidence="2">
    <location>
        <position position="165"/>
    </location>
</feature>
<dbReference type="AlphaFoldDB" id="A0A8J4BEV0"/>
<name>A0A8J4BEV0_9CHLO</name>
<organism evidence="2 3">
    <name type="scientific">Volvox africanus</name>
    <dbReference type="NCBI Taxonomy" id="51714"/>
    <lineage>
        <taxon>Eukaryota</taxon>
        <taxon>Viridiplantae</taxon>
        <taxon>Chlorophyta</taxon>
        <taxon>core chlorophytes</taxon>
        <taxon>Chlorophyceae</taxon>
        <taxon>CS clade</taxon>
        <taxon>Chlamydomonadales</taxon>
        <taxon>Volvocaceae</taxon>
        <taxon>Volvox</taxon>
    </lineage>
</organism>